<organism evidence="1 2">
    <name type="scientific">Pedobacter fastidiosus</name>
    <dbReference type="NCBI Taxonomy" id="2765361"/>
    <lineage>
        <taxon>Bacteria</taxon>
        <taxon>Pseudomonadati</taxon>
        <taxon>Bacteroidota</taxon>
        <taxon>Sphingobacteriia</taxon>
        <taxon>Sphingobacteriales</taxon>
        <taxon>Sphingobacteriaceae</taxon>
        <taxon>Pedobacter</taxon>
    </lineage>
</organism>
<name>A0ABR7KXY4_9SPHI</name>
<evidence type="ECO:0000313" key="2">
    <source>
        <dbReference type="Proteomes" id="UP000652755"/>
    </source>
</evidence>
<sequence length="103" mass="12174">MTSELSEKVIEEVKTFLESRERNYKYVSEIISADSDEIILCFRVEHDGTFIIRIQAVYSLGELTIKFRVKGEYDINARLNENFGLVRKINYDIFELKTYINHT</sequence>
<accession>A0ABR7KXY4</accession>
<dbReference type="RefSeq" id="WP_187073402.1">
    <property type="nucleotide sequence ID" value="NZ_JACRYL010000031.1"/>
</dbReference>
<comment type="caution">
    <text evidence="1">The sequence shown here is derived from an EMBL/GenBank/DDBJ whole genome shotgun (WGS) entry which is preliminary data.</text>
</comment>
<reference evidence="1 2" key="1">
    <citation type="submission" date="2020-08" db="EMBL/GenBank/DDBJ databases">
        <authorList>
            <person name="Sun Q."/>
            <person name="Inoue M."/>
        </authorList>
    </citation>
    <scope>NUCLEOTIDE SEQUENCE [LARGE SCALE GENOMIC DNA]</scope>
    <source>
        <strain evidence="1 2">CCM 8938</strain>
    </source>
</reference>
<keyword evidence="2" id="KW-1185">Reference proteome</keyword>
<dbReference type="EMBL" id="JACRYL010000031">
    <property type="protein sequence ID" value="MBC6112984.1"/>
    <property type="molecule type" value="Genomic_DNA"/>
</dbReference>
<evidence type="ECO:0000313" key="1">
    <source>
        <dbReference type="EMBL" id="MBC6112984.1"/>
    </source>
</evidence>
<protein>
    <recommendedName>
        <fullName evidence="3">Immunity protein 50</fullName>
    </recommendedName>
</protein>
<evidence type="ECO:0008006" key="3">
    <source>
        <dbReference type="Google" id="ProtNLM"/>
    </source>
</evidence>
<gene>
    <name evidence="1" type="ORF">H7U22_21395</name>
</gene>
<dbReference type="Proteomes" id="UP000652755">
    <property type="component" value="Unassembled WGS sequence"/>
</dbReference>
<proteinExistence type="predicted"/>